<reference evidence="2" key="1">
    <citation type="journal article" date="2014" name="Front. Microbiol.">
        <title>High frequency of phylogenetically diverse reductive dehalogenase-homologous genes in deep subseafloor sedimentary metagenomes.</title>
        <authorList>
            <person name="Kawai M."/>
            <person name="Futagami T."/>
            <person name="Toyoda A."/>
            <person name="Takaki Y."/>
            <person name="Nishi S."/>
            <person name="Hori S."/>
            <person name="Arai W."/>
            <person name="Tsubouchi T."/>
            <person name="Morono Y."/>
            <person name="Uchiyama I."/>
            <person name="Ito T."/>
            <person name="Fujiyama A."/>
            <person name="Inagaki F."/>
            <person name="Takami H."/>
        </authorList>
    </citation>
    <scope>NUCLEOTIDE SEQUENCE</scope>
    <source>
        <strain evidence="2">Expedition CK06-06</strain>
    </source>
</reference>
<proteinExistence type="predicted"/>
<protein>
    <submittedName>
        <fullName evidence="2">Uncharacterized protein</fullName>
    </submittedName>
</protein>
<keyword evidence="1" id="KW-0812">Transmembrane</keyword>
<dbReference type="AlphaFoldDB" id="X0Z433"/>
<accession>X0Z433</accession>
<dbReference type="EMBL" id="BART01007236">
    <property type="protein sequence ID" value="GAG55183.1"/>
    <property type="molecule type" value="Genomic_DNA"/>
</dbReference>
<comment type="caution">
    <text evidence="2">The sequence shown here is derived from an EMBL/GenBank/DDBJ whole genome shotgun (WGS) entry which is preliminary data.</text>
</comment>
<evidence type="ECO:0000256" key="1">
    <source>
        <dbReference type="SAM" id="Phobius"/>
    </source>
</evidence>
<feature type="transmembrane region" description="Helical" evidence="1">
    <location>
        <begin position="13"/>
        <end position="32"/>
    </location>
</feature>
<name>X0Z433_9ZZZZ</name>
<keyword evidence="1" id="KW-0472">Membrane</keyword>
<gene>
    <name evidence="2" type="ORF">S01H4_16496</name>
</gene>
<organism evidence="2">
    <name type="scientific">marine sediment metagenome</name>
    <dbReference type="NCBI Taxonomy" id="412755"/>
    <lineage>
        <taxon>unclassified sequences</taxon>
        <taxon>metagenomes</taxon>
        <taxon>ecological metagenomes</taxon>
    </lineage>
</organism>
<sequence length="101" mass="10520">MAETQNVLPVGDWLIGAILTTSVIIGTTPTALPATALANRRFLDIQNVSGVTIYIGNIDVTVANGYPVANGTSYPIDLDAGVIMYGIEAAGSREVRVLEAS</sequence>
<keyword evidence="1" id="KW-1133">Transmembrane helix</keyword>
<evidence type="ECO:0000313" key="2">
    <source>
        <dbReference type="EMBL" id="GAG55183.1"/>
    </source>
</evidence>